<keyword evidence="1" id="KW-0175">Coiled coil</keyword>
<dbReference type="STRING" id="551991.SAMN05192529_13139"/>
<dbReference type="RefSeq" id="WP_091401047.1">
    <property type="nucleotide sequence ID" value="NZ_FNQY01000031.1"/>
</dbReference>
<dbReference type="EMBL" id="FNQY01000031">
    <property type="protein sequence ID" value="SEA59360.1"/>
    <property type="molecule type" value="Genomic_DNA"/>
</dbReference>
<keyword evidence="3" id="KW-1185">Reference proteome</keyword>
<dbReference type="AlphaFoldDB" id="A0A1H4CG99"/>
<sequence>MSTTRKEFNDQIADNNKRIADLQAENLELLKAALMTSDETQWYTEMEEHYKEYPNNDRRRTAINKKRMVGRVNWVENFRDEDTGKLIPVDRSRIVKINGEWDL</sequence>
<evidence type="ECO:0000313" key="2">
    <source>
        <dbReference type="EMBL" id="SEA59360.1"/>
    </source>
</evidence>
<proteinExistence type="predicted"/>
<dbReference type="Proteomes" id="UP000199041">
    <property type="component" value="Unassembled WGS sequence"/>
</dbReference>
<evidence type="ECO:0000313" key="3">
    <source>
        <dbReference type="Proteomes" id="UP000199041"/>
    </source>
</evidence>
<organism evidence="2 3">
    <name type="scientific">Arachidicoccus rhizosphaerae</name>
    <dbReference type="NCBI Taxonomy" id="551991"/>
    <lineage>
        <taxon>Bacteria</taxon>
        <taxon>Pseudomonadati</taxon>
        <taxon>Bacteroidota</taxon>
        <taxon>Chitinophagia</taxon>
        <taxon>Chitinophagales</taxon>
        <taxon>Chitinophagaceae</taxon>
        <taxon>Arachidicoccus</taxon>
    </lineage>
</organism>
<dbReference type="OrthoDB" id="9989334at2"/>
<reference evidence="2 3" key="1">
    <citation type="submission" date="2016-10" db="EMBL/GenBank/DDBJ databases">
        <authorList>
            <person name="de Groot N.N."/>
        </authorList>
    </citation>
    <scope>NUCLEOTIDE SEQUENCE [LARGE SCALE GENOMIC DNA]</scope>
    <source>
        <strain evidence="2 3">Vu-144</strain>
    </source>
</reference>
<gene>
    <name evidence="2" type="ORF">SAMN05192529_13139</name>
</gene>
<feature type="coiled-coil region" evidence="1">
    <location>
        <begin position="5"/>
        <end position="32"/>
    </location>
</feature>
<name>A0A1H4CG99_9BACT</name>
<accession>A0A1H4CG99</accession>
<evidence type="ECO:0000256" key="1">
    <source>
        <dbReference type="SAM" id="Coils"/>
    </source>
</evidence>
<protein>
    <submittedName>
        <fullName evidence="2">Uncharacterized protein</fullName>
    </submittedName>
</protein>